<dbReference type="InterPro" id="IPR000623">
    <property type="entry name" value="Shikimate_kinase/TSH1"/>
</dbReference>
<dbReference type="EC" id="2.7.1.71" evidence="3 11"/>
<dbReference type="InterPro" id="IPR031322">
    <property type="entry name" value="Shikimate/glucono_kinase"/>
</dbReference>
<keyword evidence="11" id="KW-0479">Metal-binding</keyword>
<accession>A0A1H1BF84</accession>
<feature type="binding site" evidence="11">
    <location>
        <position position="133"/>
    </location>
    <ligand>
        <name>substrate</name>
    </ligand>
</feature>
<sequence length="164" mass="18534">MKTLYLIGFMGSGKSTIGEMLSSSLRVSHIDTDHMVEEVYGQTIAAIFQNNGEGTFRMYESEVLKNTPLQNCVISTGGGIVEKGENVLFMKENGVVVYLETSFDEIAKRLEDDQTRPLWSNNVQEKKDLFIHRKKLYEKDADIIVHTDNKTAIEITEEVKALLI</sequence>
<keyword evidence="9 11" id="KW-0057">Aromatic amino acid biosynthesis</keyword>
<comment type="subcellular location">
    <subcellularLocation>
        <location evidence="11">Cytoplasm</location>
    </subcellularLocation>
</comment>
<feature type="binding site" evidence="11">
    <location>
        <position position="33"/>
    </location>
    <ligand>
        <name>substrate</name>
    </ligand>
</feature>
<keyword evidence="6 11" id="KW-0547">Nucleotide-binding</keyword>
<dbReference type="PRINTS" id="PR01100">
    <property type="entry name" value="SHIKIMTKNASE"/>
</dbReference>
<dbReference type="AlphaFoldDB" id="A0A1H1BF84"/>
<keyword evidence="5 11" id="KW-0808">Transferase</keyword>
<dbReference type="EMBL" id="FNKD01000002">
    <property type="protein sequence ID" value="SDQ50635.1"/>
    <property type="molecule type" value="Genomic_DNA"/>
</dbReference>
<feature type="binding site" evidence="11">
    <location>
        <begin position="11"/>
        <end position="16"/>
    </location>
    <ligand>
        <name>ATP</name>
        <dbReference type="ChEBI" id="CHEBI:30616"/>
    </ligand>
</feature>
<comment type="subunit">
    <text evidence="11">Monomer.</text>
</comment>
<dbReference type="HAMAP" id="MF_00109">
    <property type="entry name" value="Shikimate_kinase"/>
    <property type="match status" value="1"/>
</dbReference>
<dbReference type="SUPFAM" id="SSF52540">
    <property type="entry name" value="P-loop containing nucleoside triphosphate hydrolases"/>
    <property type="match status" value="1"/>
</dbReference>
<dbReference type="GO" id="GO:0009073">
    <property type="term" value="P:aromatic amino acid family biosynthetic process"/>
    <property type="evidence" value="ECO:0007669"/>
    <property type="project" value="UniProtKB-KW"/>
</dbReference>
<evidence type="ECO:0000313" key="13">
    <source>
        <dbReference type="Proteomes" id="UP000199444"/>
    </source>
</evidence>
<dbReference type="GO" id="GO:0009423">
    <property type="term" value="P:chorismate biosynthetic process"/>
    <property type="evidence" value="ECO:0007669"/>
    <property type="project" value="UniProtKB-UniRule"/>
</dbReference>
<feature type="binding site" evidence="11">
    <location>
        <position position="78"/>
    </location>
    <ligand>
        <name>substrate</name>
    </ligand>
</feature>
<name>A0A1H1BF84_9BACI</name>
<dbReference type="InterPro" id="IPR027417">
    <property type="entry name" value="P-loop_NTPase"/>
</dbReference>
<organism evidence="12 13">
    <name type="scientific">Virgibacillus salinus</name>
    <dbReference type="NCBI Taxonomy" id="553311"/>
    <lineage>
        <taxon>Bacteria</taxon>
        <taxon>Bacillati</taxon>
        <taxon>Bacillota</taxon>
        <taxon>Bacilli</taxon>
        <taxon>Bacillales</taxon>
        <taxon>Bacillaceae</taxon>
        <taxon>Virgibacillus</taxon>
    </lineage>
</organism>
<feature type="binding site" evidence="11">
    <location>
        <position position="116"/>
    </location>
    <ligand>
        <name>ATP</name>
        <dbReference type="ChEBI" id="CHEBI:30616"/>
    </ligand>
</feature>
<evidence type="ECO:0000256" key="10">
    <source>
        <dbReference type="ARBA" id="ARBA00048567"/>
    </source>
</evidence>
<keyword evidence="4 11" id="KW-0028">Amino-acid biosynthesis</keyword>
<dbReference type="GO" id="GO:0005829">
    <property type="term" value="C:cytosol"/>
    <property type="evidence" value="ECO:0007669"/>
    <property type="project" value="TreeGrafter"/>
</dbReference>
<keyword evidence="7 11" id="KW-0418">Kinase</keyword>
<dbReference type="InterPro" id="IPR023000">
    <property type="entry name" value="Shikimate_kinase_CS"/>
</dbReference>
<evidence type="ECO:0000256" key="6">
    <source>
        <dbReference type="ARBA" id="ARBA00022741"/>
    </source>
</evidence>
<keyword evidence="13" id="KW-1185">Reference proteome</keyword>
<dbReference type="UniPathway" id="UPA00053">
    <property type="reaction ID" value="UER00088"/>
</dbReference>
<evidence type="ECO:0000256" key="8">
    <source>
        <dbReference type="ARBA" id="ARBA00022840"/>
    </source>
</evidence>
<evidence type="ECO:0000256" key="11">
    <source>
        <dbReference type="HAMAP-Rule" id="MF_00109"/>
    </source>
</evidence>
<dbReference type="GO" id="GO:0008652">
    <property type="term" value="P:amino acid biosynthetic process"/>
    <property type="evidence" value="ECO:0007669"/>
    <property type="project" value="UniProtKB-KW"/>
</dbReference>
<dbReference type="PROSITE" id="PS01128">
    <property type="entry name" value="SHIKIMATE_KINASE"/>
    <property type="match status" value="1"/>
</dbReference>
<evidence type="ECO:0000256" key="3">
    <source>
        <dbReference type="ARBA" id="ARBA00012154"/>
    </source>
</evidence>
<comment type="similarity">
    <text evidence="2 11">Belongs to the shikimate kinase family.</text>
</comment>
<evidence type="ECO:0000256" key="7">
    <source>
        <dbReference type="ARBA" id="ARBA00022777"/>
    </source>
</evidence>
<dbReference type="Gene3D" id="3.40.50.300">
    <property type="entry name" value="P-loop containing nucleotide triphosphate hydrolases"/>
    <property type="match status" value="1"/>
</dbReference>
<evidence type="ECO:0000256" key="9">
    <source>
        <dbReference type="ARBA" id="ARBA00023141"/>
    </source>
</evidence>
<comment type="catalytic activity">
    <reaction evidence="10 11">
        <text>shikimate + ATP = 3-phosphoshikimate + ADP + H(+)</text>
        <dbReference type="Rhea" id="RHEA:13121"/>
        <dbReference type="ChEBI" id="CHEBI:15378"/>
        <dbReference type="ChEBI" id="CHEBI:30616"/>
        <dbReference type="ChEBI" id="CHEBI:36208"/>
        <dbReference type="ChEBI" id="CHEBI:145989"/>
        <dbReference type="ChEBI" id="CHEBI:456216"/>
        <dbReference type="EC" id="2.7.1.71"/>
    </reaction>
</comment>
<evidence type="ECO:0000256" key="5">
    <source>
        <dbReference type="ARBA" id="ARBA00022679"/>
    </source>
</evidence>
<feature type="binding site" evidence="11">
    <location>
        <position position="15"/>
    </location>
    <ligand>
        <name>Mg(2+)</name>
        <dbReference type="ChEBI" id="CHEBI:18420"/>
    </ligand>
</feature>
<evidence type="ECO:0000313" key="12">
    <source>
        <dbReference type="EMBL" id="SDQ50635.1"/>
    </source>
</evidence>
<protein>
    <recommendedName>
        <fullName evidence="3 11">Shikimate kinase</fullName>
        <shortName evidence="11">SK</shortName>
        <ecNumber evidence="3 11">2.7.1.71</ecNumber>
    </recommendedName>
</protein>
<dbReference type="PANTHER" id="PTHR21087">
    <property type="entry name" value="SHIKIMATE KINASE"/>
    <property type="match status" value="1"/>
</dbReference>
<evidence type="ECO:0000256" key="1">
    <source>
        <dbReference type="ARBA" id="ARBA00004842"/>
    </source>
</evidence>
<comment type="function">
    <text evidence="11">Catalyzes the specific phosphorylation of the 3-hydroxyl group of shikimic acid using ATP as a cosubstrate.</text>
</comment>
<feature type="binding site" evidence="11">
    <location>
        <position position="57"/>
    </location>
    <ligand>
        <name>substrate</name>
    </ligand>
</feature>
<evidence type="ECO:0000256" key="2">
    <source>
        <dbReference type="ARBA" id="ARBA00006997"/>
    </source>
</evidence>
<dbReference type="GO" id="GO:0004765">
    <property type="term" value="F:shikimate kinase activity"/>
    <property type="evidence" value="ECO:0007669"/>
    <property type="project" value="UniProtKB-UniRule"/>
</dbReference>
<gene>
    <name evidence="11" type="primary">aroK</name>
    <name evidence="12" type="ORF">SAMN05216231_1738</name>
</gene>
<dbReference type="STRING" id="553311.SAMN05216231_1738"/>
<comment type="pathway">
    <text evidence="1 11">Metabolic intermediate biosynthesis; chorismate biosynthesis; chorismate from D-erythrose 4-phosphate and phosphoenolpyruvate: step 5/7.</text>
</comment>
<dbReference type="PANTHER" id="PTHR21087:SF16">
    <property type="entry name" value="SHIKIMATE KINASE 1, CHLOROPLASTIC"/>
    <property type="match status" value="1"/>
</dbReference>
<reference evidence="12 13" key="1">
    <citation type="submission" date="2016-10" db="EMBL/GenBank/DDBJ databases">
        <authorList>
            <person name="de Groot N.N."/>
        </authorList>
    </citation>
    <scope>NUCLEOTIDE SEQUENCE [LARGE SCALE GENOMIC DNA]</scope>
    <source>
        <strain evidence="12 13">CGMCC 1.10449</strain>
    </source>
</reference>
<keyword evidence="11" id="KW-0460">Magnesium</keyword>
<dbReference type="GO" id="GO:0005524">
    <property type="term" value="F:ATP binding"/>
    <property type="evidence" value="ECO:0007669"/>
    <property type="project" value="UniProtKB-UniRule"/>
</dbReference>
<comment type="cofactor">
    <cofactor evidence="11">
        <name>Mg(2+)</name>
        <dbReference type="ChEBI" id="CHEBI:18420"/>
    </cofactor>
    <text evidence="11">Binds 1 Mg(2+) ion per subunit.</text>
</comment>
<dbReference type="Proteomes" id="UP000199444">
    <property type="component" value="Unassembled WGS sequence"/>
</dbReference>
<dbReference type="RefSeq" id="WP_092492580.1">
    <property type="nucleotide sequence ID" value="NZ_FNKD01000002.1"/>
</dbReference>
<keyword evidence="8 11" id="KW-0067">ATP-binding</keyword>
<proteinExistence type="inferred from homology"/>
<dbReference type="Pfam" id="PF01202">
    <property type="entry name" value="SKI"/>
    <property type="match status" value="1"/>
</dbReference>
<dbReference type="CDD" id="cd00464">
    <property type="entry name" value="SK"/>
    <property type="match status" value="1"/>
</dbReference>
<keyword evidence="11" id="KW-0963">Cytoplasm</keyword>
<dbReference type="GO" id="GO:0000287">
    <property type="term" value="F:magnesium ion binding"/>
    <property type="evidence" value="ECO:0007669"/>
    <property type="project" value="UniProtKB-UniRule"/>
</dbReference>
<evidence type="ECO:0000256" key="4">
    <source>
        <dbReference type="ARBA" id="ARBA00022605"/>
    </source>
</evidence>
<comment type="caution">
    <text evidence="11">Lacks conserved residue(s) required for the propagation of feature annotation.</text>
</comment>